<reference evidence="2" key="1">
    <citation type="submission" date="2017-02" db="UniProtKB">
        <authorList>
            <consortium name="WormBaseParasite"/>
        </authorList>
    </citation>
    <scope>IDENTIFICATION</scope>
</reference>
<dbReference type="WBParaSite" id="PTRK_0001269900.1">
    <property type="protein sequence ID" value="PTRK_0001269900.1"/>
    <property type="gene ID" value="PTRK_0001269900"/>
</dbReference>
<organism evidence="1 2">
    <name type="scientific">Parastrongyloides trichosuri</name>
    <name type="common">Possum-specific nematode worm</name>
    <dbReference type="NCBI Taxonomy" id="131310"/>
    <lineage>
        <taxon>Eukaryota</taxon>
        <taxon>Metazoa</taxon>
        <taxon>Ecdysozoa</taxon>
        <taxon>Nematoda</taxon>
        <taxon>Chromadorea</taxon>
        <taxon>Rhabditida</taxon>
        <taxon>Tylenchina</taxon>
        <taxon>Panagrolaimomorpha</taxon>
        <taxon>Strongyloidoidea</taxon>
        <taxon>Strongyloididae</taxon>
        <taxon>Parastrongyloides</taxon>
    </lineage>
</organism>
<dbReference type="AlphaFoldDB" id="A0A0N4ZVR8"/>
<accession>A0A0N4ZVR8</accession>
<proteinExistence type="predicted"/>
<name>A0A0N4ZVR8_PARTI</name>
<evidence type="ECO:0000313" key="1">
    <source>
        <dbReference type="Proteomes" id="UP000038045"/>
    </source>
</evidence>
<keyword evidence="1" id="KW-1185">Reference proteome</keyword>
<dbReference type="Proteomes" id="UP000038045">
    <property type="component" value="Unplaced"/>
</dbReference>
<sequence>MLSRLCGAGNHKYVAQATHLRHGTQLPQGLMSAAKQGQHAGIRARQHVGGQATDRCGTQGRHAAGVQNGTSLASQAAHQEHAALMGVFTQAHIVWKQGAHLGTVQRLGINLRHIDAGRHHAQKAAGQMAAHNRAQGLVNTPLLHGDKTLAHQINRRPHIQPLVHFLGFCYINA</sequence>
<protein>
    <submittedName>
        <fullName evidence="2">Secreted protein</fullName>
    </submittedName>
</protein>
<evidence type="ECO:0000313" key="2">
    <source>
        <dbReference type="WBParaSite" id="PTRK_0001269900.1"/>
    </source>
</evidence>